<dbReference type="Gene3D" id="2.30.110.10">
    <property type="entry name" value="Electron Transport, Fmn-binding Protein, Chain A"/>
    <property type="match status" value="1"/>
</dbReference>
<reference evidence="1" key="2">
    <citation type="journal article" date="2021" name="PeerJ">
        <title>Extensive microbial diversity within the chicken gut microbiome revealed by metagenomics and culture.</title>
        <authorList>
            <person name="Gilroy R."/>
            <person name="Ravi A."/>
            <person name="Getino M."/>
            <person name="Pursley I."/>
            <person name="Horton D.L."/>
            <person name="Alikhan N.F."/>
            <person name="Baker D."/>
            <person name="Gharbi K."/>
            <person name="Hall N."/>
            <person name="Watson M."/>
            <person name="Adriaenssens E.M."/>
            <person name="Foster-Nyarko E."/>
            <person name="Jarju S."/>
            <person name="Secka A."/>
            <person name="Antonio M."/>
            <person name="Oren A."/>
            <person name="Chaudhuri R.R."/>
            <person name="La Ragione R."/>
            <person name="Hildebrand F."/>
            <person name="Pallen M.J."/>
        </authorList>
    </citation>
    <scope>NUCLEOTIDE SEQUENCE</scope>
    <source>
        <strain evidence="1">ChiBcolR7-354</strain>
    </source>
</reference>
<accession>A0A9D0ZEJ0</accession>
<evidence type="ECO:0000313" key="2">
    <source>
        <dbReference type="Proteomes" id="UP000824262"/>
    </source>
</evidence>
<evidence type="ECO:0000313" key="1">
    <source>
        <dbReference type="EMBL" id="HIQ79095.1"/>
    </source>
</evidence>
<proteinExistence type="predicted"/>
<gene>
    <name evidence="1" type="ORF">IAB77_07540</name>
</gene>
<reference evidence="1" key="1">
    <citation type="submission" date="2020-10" db="EMBL/GenBank/DDBJ databases">
        <authorList>
            <person name="Gilroy R."/>
        </authorList>
    </citation>
    <scope>NUCLEOTIDE SEQUENCE</scope>
    <source>
        <strain evidence="1">ChiBcolR7-354</strain>
    </source>
</reference>
<name>A0A9D0ZEJ0_9FIRM</name>
<sequence length="151" mass="17337">MGMFEEKSAAFWQEFGPGRKMVLSTARAGGGVSSRMMSVVQLEGVLYFQTDCAMRKYAQLLAEPRAALCEGNIQLEGVCREMGRPAGCPWFCEAYRSLYPGSFERYTPLECERLFAFESTSIRRWLYIEGEPHIELFDMALRHHELRPYCP</sequence>
<organism evidence="1 2">
    <name type="scientific">Candidatus Scatomorpha intestinavium</name>
    <dbReference type="NCBI Taxonomy" id="2840922"/>
    <lineage>
        <taxon>Bacteria</taxon>
        <taxon>Bacillati</taxon>
        <taxon>Bacillota</taxon>
        <taxon>Clostridia</taxon>
        <taxon>Eubacteriales</taxon>
        <taxon>Candidatus Scatomorpha</taxon>
    </lineage>
</organism>
<dbReference type="SUPFAM" id="SSF50475">
    <property type="entry name" value="FMN-binding split barrel"/>
    <property type="match status" value="1"/>
</dbReference>
<dbReference type="EMBL" id="DVGA01000076">
    <property type="protein sequence ID" value="HIQ79095.1"/>
    <property type="molecule type" value="Genomic_DNA"/>
</dbReference>
<comment type="caution">
    <text evidence="1">The sequence shown here is derived from an EMBL/GenBank/DDBJ whole genome shotgun (WGS) entry which is preliminary data.</text>
</comment>
<dbReference type="InterPro" id="IPR012349">
    <property type="entry name" value="Split_barrel_FMN-bd"/>
</dbReference>
<protein>
    <submittedName>
        <fullName evidence="1">Pyridoxamine 5'-phosphate oxidase family protein</fullName>
    </submittedName>
</protein>
<dbReference type="Proteomes" id="UP000824262">
    <property type="component" value="Unassembled WGS sequence"/>
</dbReference>
<dbReference type="AlphaFoldDB" id="A0A9D0ZEJ0"/>